<organism evidence="6 7">
    <name type="scientific">Corynebacterium haemomassiliense</name>
    <dbReference type="NCBI Taxonomy" id="2754726"/>
    <lineage>
        <taxon>Bacteria</taxon>
        <taxon>Bacillati</taxon>
        <taxon>Actinomycetota</taxon>
        <taxon>Actinomycetes</taxon>
        <taxon>Mycobacteriales</taxon>
        <taxon>Corynebacteriaceae</taxon>
        <taxon>Corynebacterium</taxon>
    </lineage>
</organism>
<dbReference type="Pfam" id="PF00702">
    <property type="entry name" value="Hydrolase"/>
    <property type="match status" value="1"/>
</dbReference>
<dbReference type="Gene3D" id="2.70.150.10">
    <property type="entry name" value="Calcium-transporting ATPase, cytoplasmic transduction domain A"/>
    <property type="match status" value="1"/>
</dbReference>
<feature type="transmembrane region" description="Helical" evidence="4">
    <location>
        <begin position="301"/>
        <end position="319"/>
    </location>
</feature>
<keyword evidence="3" id="KW-1278">Translocase</keyword>
<keyword evidence="4" id="KW-0812">Transmembrane</keyword>
<dbReference type="PANTHER" id="PTHR43520">
    <property type="entry name" value="ATP7, ISOFORM B"/>
    <property type="match status" value="1"/>
</dbReference>
<keyword evidence="2" id="KW-0479">Metal-binding</keyword>
<comment type="caution">
    <text evidence="6">The sequence shown here is derived from an EMBL/GenBank/DDBJ whole genome shotgun (WGS) entry which is preliminary data.</text>
</comment>
<dbReference type="InterPro" id="IPR036412">
    <property type="entry name" value="HAD-like_sf"/>
</dbReference>
<comment type="subcellular location">
    <subcellularLocation>
        <location evidence="1">Membrane</location>
        <topology evidence="1">Multi-pass membrane protein</topology>
    </subcellularLocation>
</comment>
<evidence type="ECO:0000256" key="3">
    <source>
        <dbReference type="ARBA" id="ARBA00022967"/>
    </source>
</evidence>
<keyword evidence="7" id="KW-1185">Reference proteome</keyword>
<dbReference type="GO" id="GO:0043682">
    <property type="term" value="F:P-type divalent copper transporter activity"/>
    <property type="evidence" value="ECO:0007669"/>
    <property type="project" value="TreeGrafter"/>
</dbReference>
<dbReference type="Proteomes" id="UP000523682">
    <property type="component" value="Unassembled WGS sequence"/>
</dbReference>
<dbReference type="InterPro" id="IPR023214">
    <property type="entry name" value="HAD_sf"/>
</dbReference>
<keyword evidence="4" id="KW-0472">Membrane</keyword>
<dbReference type="Gene3D" id="3.40.1110.10">
    <property type="entry name" value="Calcium-transporting ATPase, cytoplasmic domain N"/>
    <property type="match status" value="1"/>
</dbReference>
<dbReference type="InterPro" id="IPR059000">
    <property type="entry name" value="ATPase_P-type_domA"/>
</dbReference>
<keyword evidence="4" id="KW-1133">Transmembrane helix</keyword>
<dbReference type="AlphaFoldDB" id="A0A7W2EC65"/>
<dbReference type="SUPFAM" id="SSF81660">
    <property type="entry name" value="Metal cation-transporting ATPase, ATP-binding domain N"/>
    <property type="match status" value="1"/>
</dbReference>
<feature type="domain" description="P-type ATPase A" evidence="5">
    <location>
        <begin position="345"/>
        <end position="436"/>
    </location>
</feature>
<dbReference type="GO" id="GO:0005507">
    <property type="term" value="F:copper ion binding"/>
    <property type="evidence" value="ECO:0007669"/>
    <property type="project" value="TreeGrafter"/>
</dbReference>
<accession>A0A7W2EC65</accession>
<dbReference type="Gene3D" id="3.40.50.1000">
    <property type="entry name" value="HAD superfamily/HAD-like"/>
    <property type="match status" value="1"/>
</dbReference>
<dbReference type="GO" id="GO:0000166">
    <property type="term" value="F:nucleotide binding"/>
    <property type="evidence" value="ECO:0007669"/>
    <property type="project" value="InterPro"/>
</dbReference>
<feature type="transmembrane region" description="Helical" evidence="4">
    <location>
        <begin position="458"/>
        <end position="477"/>
    </location>
</feature>
<reference evidence="6 7" key="1">
    <citation type="submission" date="2020-07" db="EMBL/GenBank/DDBJ databases">
        <title>Draft genome and description of Corynebacterium haemomassiliense strain Marseile-Q3615 sp. nov.</title>
        <authorList>
            <person name="Boxberger M."/>
            <person name="La Scola B."/>
        </authorList>
    </citation>
    <scope>NUCLEOTIDE SEQUENCE [LARGE SCALE GENOMIC DNA]</scope>
    <source>
        <strain evidence="6 7">Marseille-Q3615</strain>
    </source>
</reference>
<dbReference type="InterPro" id="IPR008250">
    <property type="entry name" value="ATPase_P-typ_transduc_dom_A_sf"/>
</dbReference>
<dbReference type="EMBL" id="JACDTZ010000002">
    <property type="protein sequence ID" value="MBA5245026.1"/>
    <property type="molecule type" value="Genomic_DNA"/>
</dbReference>
<evidence type="ECO:0000313" key="6">
    <source>
        <dbReference type="EMBL" id="MBA5245026.1"/>
    </source>
</evidence>
<dbReference type="InterPro" id="IPR023299">
    <property type="entry name" value="ATPase_P-typ_cyto_dom_N"/>
</dbReference>
<dbReference type="SUPFAM" id="SSF56784">
    <property type="entry name" value="HAD-like"/>
    <property type="match status" value="1"/>
</dbReference>
<protein>
    <submittedName>
        <fullName evidence="6">Cation-translocating P-type ATPase</fullName>
    </submittedName>
</protein>
<dbReference type="RefSeq" id="WP_181889711.1">
    <property type="nucleotide sequence ID" value="NZ_CP170998.1"/>
</dbReference>
<evidence type="ECO:0000256" key="4">
    <source>
        <dbReference type="SAM" id="Phobius"/>
    </source>
</evidence>
<feature type="transmembrane region" description="Helical" evidence="4">
    <location>
        <begin position="221"/>
        <end position="240"/>
    </location>
</feature>
<proteinExistence type="predicted"/>
<sequence>MSKYEGGDLEKLSTTGREGAKLEQLSGEELDNYIEAARDAARQAGIDPATARRDLDGELVRPNASYAFELRGVEDGPQLTEIEDALESMEGVSARLVYPTRMAWVTAPATMPPHHLIKIIEQFGVTAVITDSTLQRRAHGRYWSEHPMPRRAKHHRKEEAAHLLARAQGFVQNKPRTGRRSGDVLFTARDLVTPGRLWLAVVLTIPVLLLTYVPALGFPGWQWVAFALTTPVALWCASPFHRAMAGGVRRGLSALDGASSIAILAAYLWSFAVLLFTEAGHIGYESSGAWAPLEIGRGPELYLEVACTVTTLLLLGRFFSIRVRTNLLDELEARRPGAESLYEVTHRKKGGGCERLPATEIMRGDDVRVRAGQVIPVDGEVVGGSGEIGWELVNTHDSPQIKVGKRVVAGSVVREGDIKVRAVRVGHTTLLTAVQRWLEEASRHQNAATMVSTRSASMLIPAAYAIAVLDFGLWLLFTGNVNTAASTALAILIVVAPFSLAISPALAIRQGIEAAVRNGVLMRDGNALRILSKVDTVVFNRVGTLVLPEMHVETVTAAAGESSELVLRIAGVLSADSDHPASRAIVKAAREVRDARTGDPRLPDWIEVSDDTITPDGEFGGRVTATWGNGDNARTQTYDASLWRPTNLSQLKGKLSVAATTGGTPVVVRWDGKDRGVITLFDPAKEDAIEAVDTLESMGVETVMLSRDTYPVARRFADFLGISQVLAGIRSNEKPAAVRALHTQGGIVAMVCDSSVLPVLRVADSGILYAGEDLYSTKVPNWNNVSDVVLIRNDVMAVPQAIEHARRVNRIADRNLWFAGIYNAAAIILAAAGVLPPVGATLLMLGSSLLVEYSSRRASRFRVHGLRR</sequence>
<evidence type="ECO:0000259" key="5">
    <source>
        <dbReference type="Pfam" id="PF00122"/>
    </source>
</evidence>
<evidence type="ECO:0000313" key="7">
    <source>
        <dbReference type="Proteomes" id="UP000523682"/>
    </source>
</evidence>
<dbReference type="Pfam" id="PF00122">
    <property type="entry name" value="E1-E2_ATPase"/>
    <property type="match status" value="1"/>
</dbReference>
<feature type="transmembrane region" description="Helical" evidence="4">
    <location>
        <begin position="816"/>
        <end position="835"/>
    </location>
</feature>
<dbReference type="GO" id="GO:0016020">
    <property type="term" value="C:membrane"/>
    <property type="evidence" value="ECO:0007669"/>
    <property type="project" value="TreeGrafter"/>
</dbReference>
<evidence type="ECO:0000256" key="2">
    <source>
        <dbReference type="ARBA" id="ARBA00022723"/>
    </source>
</evidence>
<dbReference type="GO" id="GO:0055070">
    <property type="term" value="P:copper ion homeostasis"/>
    <property type="evidence" value="ECO:0007669"/>
    <property type="project" value="TreeGrafter"/>
</dbReference>
<dbReference type="SUPFAM" id="SSF81653">
    <property type="entry name" value="Calcium ATPase, transduction domain A"/>
    <property type="match status" value="1"/>
</dbReference>
<feature type="transmembrane region" description="Helical" evidence="4">
    <location>
        <begin position="261"/>
        <end position="281"/>
    </location>
</feature>
<dbReference type="PANTHER" id="PTHR43520:SF8">
    <property type="entry name" value="P-TYPE CU(+) TRANSPORTER"/>
    <property type="match status" value="1"/>
</dbReference>
<evidence type="ECO:0000256" key="1">
    <source>
        <dbReference type="ARBA" id="ARBA00004141"/>
    </source>
</evidence>
<name>A0A7W2EC65_9CORY</name>
<gene>
    <name evidence="6" type="ORF">H0193_09465</name>
</gene>
<feature type="transmembrane region" description="Helical" evidence="4">
    <location>
        <begin position="483"/>
        <end position="508"/>
    </location>
</feature>
<feature type="transmembrane region" description="Helical" evidence="4">
    <location>
        <begin position="197"/>
        <end position="215"/>
    </location>
</feature>